<keyword evidence="2" id="KW-1185">Reference proteome</keyword>
<evidence type="ECO:0000313" key="1">
    <source>
        <dbReference type="EMBL" id="KAJ0112132.1"/>
    </source>
</evidence>
<sequence>MPSVTPPERLLSLEETRERRIIDPRLPRSYRNKVATSEFIPWPIEMRFCDPNNSTNQTKSPPSLRYWFRAKGKLSDDQALHR</sequence>
<dbReference type="Proteomes" id="UP001164250">
    <property type="component" value="Chromosome 1"/>
</dbReference>
<proteinExistence type="predicted"/>
<organism evidence="1 2">
    <name type="scientific">Pistacia atlantica</name>
    <dbReference type="NCBI Taxonomy" id="434234"/>
    <lineage>
        <taxon>Eukaryota</taxon>
        <taxon>Viridiplantae</taxon>
        <taxon>Streptophyta</taxon>
        <taxon>Embryophyta</taxon>
        <taxon>Tracheophyta</taxon>
        <taxon>Spermatophyta</taxon>
        <taxon>Magnoliopsida</taxon>
        <taxon>eudicotyledons</taxon>
        <taxon>Gunneridae</taxon>
        <taxon>Pentapetalae</taxon>
        <taxon>rosids</taxon>
        <taxon>malvids</taxon>
        <taxon>Sapindales</taxon>
        <taxon>Anacardiaceae</taxon>
        <taxon>Pistacia</taxon>
    </lineage>
</organism>
<comment type="caution">
    <text evidence="1">The sequence shown here is derived from an EMBL/GenBank/DDBJ whole genome shotgun (WGS) entry which is preliminary data.</text>
</comment>
<dbReference type="EMBL" id="CM047897">
    <property type="protein sequence ID" value="KAJ0112132.1"/>
    <property type="molecule type" value="Genomic_DNA"/>
</dbReference>
<name>A0ACC1C932_9ROSI</name>
<gene>
    <name evidence="1" type="ORF">Patl1_00440</name>
</gene>
<protein>
    <submittedName>
        <fullName evidence="1">Uncharacterized protein</fullName>
    </submittedName>
</protein>
<evidence type="ECO:0000313" key="2">
    <source>
        <dbReference type="Proteomes" id="UP001164250"/>
    </source>
</evidence>
<reference evidence="2" key="1">
    <citation type="journal article" date="2023" name="G3 (Bethesda)">
        <title>Genome assembly and association tests identify interacting loci associated with vigor, precocity, and sex in interspecific pistachio rootstocks.</title>
        <authorList>
            <person name="Palmer W."/>
            <person name="Jacygrad E."/>
            <person name="Sagayaradj S."/>
            <person name="Cavanaugh K."/>
            <person name="Han R."/>
            <person name="Bertier L."/>
            <person name="Beede B."/>
            <person name="Kafkas S."/>
            <person name="Golino D."/>
            <person name="Preece J."/>
            <person name="Michelmore R."/>
        </authorList>
    </citation>
    <scope>NUCLEOTIDE SEQUENCE [LARGE SCALE GENOMIC DNA]</scope>
</reference>
<accession>A0ACC1C932</accession>